<dbReference type="Gene3D" id="2.40.240.50">
    <property type="entry name" value="Barwin-like endoglucanases"/>
    <property type="match status" value="1"/>
</dbReference>
<evidence type="ECO:0000313" key="8">
    <source>
        <dbReference type="Proteomes" id="UP000327108"/>
    </source>
</evidence>
<feature type="domain" description="Lytic transglycosylase MltA" evidence="6">
    <location>
        <begin position="102"/>
        <end position="259"/>
    </location>
</feature>
<keyword evidence="4" id="KW-0961">Cell wall biogenesis/degradation</keyword>
<dbReference type="InterPro" id="IPR036908">
    <property type="entry name" value="RlpA-like_sf"/>
</dbReference>
<evidence type="ECO:0000313" key="7">
    <source>
        <dbReference type="EMBL" id="KAA9369299.1"/>
    </source>
</evidence>
<dbReference type="GO" id="GO:0071555">
    <property type="term" value="P:cell wall organization"/>
    <property type="evidence" value="ECO:0007669"/>
    <property type="project" value="UniProtKB-KW"/>
</dbReference>
<keyword evidence="8" id="KW-1185">Reference proteome</keyword>
<dbReference type="GO" id="GO:0004553">
    <property type="term" value="F:hydrolase activity, hydrolyzing O-glycosyl compounds"/>
    <property type="evidence" value="ECO:0007669"/>
    <property type="project" value="InterPro"/>
</dbReference>
<dbReference type="GO" id="GO:0019867">
    <property type="term" value="C:outer membrane"/>
    <property type="evidence" value="ECO:0007669"/>
    <property type="project" value="InterPro"/>
</dbReference>
<dbReference type="Pfam" id="PF03562">
    <property type="entry name" value="MltA"/>
    <property type="match status" value="1"/>
</dbReference>
<evidence type="ECO:0000256" key="3">
    <source>
        <dbReference type="ARBA" id="ARBA00023239"/>
    </source>
</evidence>
<evidence type="ECO:0000256" key="2">
    <source>
        <dbReference type="ARBA" id="ARBA00012587"/>
    </source>
</evidence>
<proteinExistence type="predicted"/>
<comment type="catalytic activity">
    <reaction evidence="1">
        <text>Exolytic cleavage of the (1-&gt;4)-beta-glycosidic linkage between N-acetylmuramic acid (MurNAc) and N-acetylglucosamine (GlcNAc) residues in peptidoglycan, from either the reducing or the non-reducing ends of the peptidoglycan chains, with concomitant formation of a 1,6-anhydrobond in the MurNAc residue.</text>
        <dbReference type="EC" id="4.2.2.n1"/>
    </reaction>
</comment>
<dbReference type="EMBL" id="VYXQ01000005">
    <property type="protein sequence ID" value="KAA9369299.1"/>
    <property type="molecule type" value="Genomic_DNA"/>
</dbReference>
<dbReference type="AlphaFoldDB" id="A0A5N1K191"/>
<dbReference type="Gene3D" id="2.40.40.10">
    <property type="entry name" value="RlpA-like domain"/>
    <property type="match status" value="1"/>
</dbReference>
<evidence type="ECO:0000256" key="4">
    <source>
        <dbReference type="ARBA" id="ARBA00023316"/>
    </source>
</evidence>
<dbReference type="SMART" id="SM00925">
    <property type="entry name" value="MltA"/>
    <property type="match status" value="1"/>
</dbReference>
<keyword evidence="3" id="KW-0456">Lyase</keyword>
<dbReference type="RefSeq" id="WP_151092470.1">
    <property type="nucleotide sequence ID" value="NZ_JBLZNM010000009.1"/>
</dbReference>
<dbReference type="PANTHER" id="PTHR30124:SF0">
    <property type="entry name" value="MEMBRANE-BOUND LYTIC MUREIN TRANSGLYCOSYLASE A"/>
    <property type="match status" value="1"/>
</dbReference>
<comment type="caution">
    <text evidence="7">The sequence shown here is derived from an EMBL/GenBank/DDBJ whole genome shotgun (WGS) entry which is preliminary data.</text>
</comment>
<sequence>MRLVHNLANIIRPVSFSDCPGWDHDDQALAFSAFRRSADYAEHNRYNSGSLGISFEALAPAFAAARSLDKPDTAQARAFFEEHFVPCRIDAEGFVTAFYEPEIEASRKPDAHFIVPFLRKPDDLVKVTDENRPAGLDASFAFARKTLQGIEEYDDRRAIEQGSLKEHGLELAYVADRVDAFFAHVQGAARLKLTDGSFMRITYAAKTGHPFTGIGRILVAEGEISADEISMQTIRQWLREYPDRADDLIWQNRSYIFFREAPVDDLNVGQIAAAKVPLTAGRSIAVDRFLHTFGTPFYVDAPSVTAFDNAPFSRLMIAQDTGTAIVGPARGDLFAGSGDAAGEIAGGIKNKADFYALIPRASASALKSNTILGKQARGPMGRD</sequence>
<dbReference type="PIRSF" id="PIRSF019422">
    <property type="entry name" value="MltA"/>
    <property type="match status" value="1"/>
</dbReference>
<dbReference type="InterPro" id="IPR010611">
    <property type="entry name" value="3D_dom"/>
</dbReference>
<dbReference type="PANTHER" id="PTHR30124">
    <property type="entry name" value="MEMBRANE-BOUND LYTIC MUREIN TRANSGLYCOSYLASE A"/>
    <property type="match status" value="1"/>
</dbReference>
<dbReference type="Pfam" id="PF06725">
    <property type="entry name" value="3D"/>
    <property type="match status" value="1"/>
</dbReference>
<dbReference type="Proteomes" id="UP000327108">
    <property type="component" value="Unassembled WGS sequence"/>
</dbReference>
<dbReference type="InterPro" id="IPR026044">
    <property type="entry name" value="MltA"/>
</dbReference>
<evidence type="ECO:0000256" key="1">
    <source>
        <dbReference type="ARBA" id="ARBA00001420"/>
    </source>
</evidence>
<evidence type="ECO:0000259" key="6">
    <source>
        <dbReference type="SMART" id="SM00925"/>
    </source>
</evidence>
<gene>
    <name evidence="7" type="ORF">F3W84_07470</name>
</gene>
<dbReference type="InterPro" id="IPR005300">
    <property type="entry name" value="MltA_B"/>
</dbReference>
<dbReference type="SUPFAM" id="SSF50685">
    <property type="entry name" value="Barwin-like endoglucanases"/>
    <property type="match status" value="1"/>
</dbReference>
<dbReference type="GO" id="GO:0009253">
    <property type="term" value="P:peptidoglycan catabolic process"/>
    <property type="evidence" value="ECO:0007669"/>
    <property type="project" value="TreeGrafter"/>
</dbReference>
<name>A0A5N1K191_9HYPH</name>
<dbReference type="CDD" id="cd14668">
    <property type="entry name" value="mlta_B"/>
    <property type="match status" value="1"/>
</dbReference>
<protein>
    <recommendedName>
        <fullName evidence="2">peptidoglycan lytic exotransglycosylase</fullName>
        <ecNumber evidence="2">4.2.2.n1</ecNumber>
    </recommendedName>
    <alternativeName>
        <fullName evidence="5">Murein hydrolase A</fullName>
    </alternativeName>
</protein>
<dbReference type="EC" id="4.2.2.n1" evidence="2"/>
<accession>A0A5N1K191</accession>
<reference evidence="7 8" key="1">
    <citation type="submission" date="2019-09" db="EMBL/GenBank/DDBJ databases">
        <title>Biological control of the noxious weed angled onion (Allium triquetrum) thwarted by endophytic bacteria in Victoria, Australia.</title>
        <authorList>
            <person name="Tehranchian P."/>
            <person name="Adair R.J."/>
            <person name="Van T.H."/>
            <person name="Morrison P.D."/>
            <person name="Williams H."/>
            <person name="Lawrie A.C."/>
        </authorList>
    </citation>
    <scope>NUCLEOTIDE SEQUENCE [LARGE SCALE GENOMIC DNA]</scope>
    <source>
        <strain evidence="7 8">RPTAtOch1</strain>
    </source>
</reference>
<dbReference type="GO" id="GO:0009254">
    <property type="term" value="P:peptidoglycan turnover"/>
    <property type="evidence" value="ECO:0007669"/>
    <property type="project" value="InterPro"/>
</dbReference>
<evidence type="ECO:0000256" key="5">
    <source>
        <dbReference type="ARBA" id="ARBA00030918"/>
    </source>
</evidence>
<dbReference type="GO" id="GO:0008933">
    <property type="term" value="F:peptidoglycan lytic transglycosylase activity"/>
    <property type="evidence" value="ECO:0007669"/>
    <property type="project" value="TreeGrafter"/>
</dbReference>
<organism evidence="7 8">
    <name type="scientific">Ochrobactrum quorumnocens</name>
    <dbReference type="NCBI Taxonomy" id="271865"/>
    <lineage>
        <taxon>Bacteria</taxon>
        <taxon>Pseudomonadati</taxon>
        <taxon>Pseudomonadota</taxon>
        <taxon>Alphaproteobacteria</taxon>
        <taxon>Hyphomicrobiales</taxon>
        <taxon>Brucellaceae</taxon>
        <taxon>Brucella/Ochrobactrum group</taxon>
        <taxon>Ochrobactrum</taxon>
    </lineage>
</organism>
<dbReference type="CDD" id="cd14485">
    <property type="entry name" value="mltA_like_LT_A"/>
    <property type="match status" value="1"/>
</dbReference>